<proteinExistence type="predicted"/>
<evidence type="ECO:0000256" key="3">
    <source>
        <dbReference type="ARBA" id="ARBA00023163"/>
    </source>
</evidence>
<dbReference type="GO" id="GO:0043565">
    <property type="term" value="F:sequence-specific DNA binding"/>
    <property type="evidence" value="ECO:0007669"/>
    <property type="project" value="InterPro"/>
</dbReference>
<accession>A0A4R1HKN1</accession>
<dbReference type="EMBL" id="SMFZ01000002">
    <property type="protein sequence ID" value="TCK22488.1"/>
    <property type="molecule type" value="Genomic_DNA"/>
</dbReference>
<evidence type="ECO:0000313" key="6">
    <source>
        <dbReference type="Proteomes" id="UP000295560"/>
    </source>
</evidence>
<dbReference type="PANTHER" id="PTHR46796">
    <property type="entry name" value="HTH-TYPE TRANSCRIPTIONAL ACTIVATOR RHAS-RELATED"/>
    <property type="match status" value="1"/>
</dbReference>
<organism evidence="5 6">
    <name type="scientific">Pseudonocardia endophytica</name>
    <dbReference type="NCBI Taxonomy" id="401976"/>
    <lineage>
        <taxon>Bacteria</taxon>
        <taxon>Bacillati</taxon>
        <taxon>Actinomycetota</taxon>
        <taxon>Actinomycetes</taxon>
        <taxon>Pseudonocardiales</taxon>
        <taxon>Pseudonocardiaceae</taxon>
        <taxon>Pseudonocardia</taxon>
    </lineage>
</organism>
<evidence type="ECO:0000259" key="4">
    <source>
        <dbReference type="PROSITE" id="PS01124"/>
    </source>
</evidence>
<sequence length="257" mass="28617">MGSAVRAWRPGVPGIAEVLHATFTDHAYPMHTHDEWTLLLVDRGGVRYELHRDSHDADRSTVMLLPPQVPHDGRTADLHKRVVYLEAGALEAELIGPAVDQPHLPDPLLRRRIAELHGALDDDALEAESRLGPITERLRTHLAPRLDVPVRLADRPLARRLRDLLDARLVDGVTLDEAGRILHASPTHLVRSFGREFGLPPHTYVTGRRIDRARHLLLDGVPPAEVATAVGFHDQAHLTRHFTKMLGVGPARFAGRR</sequence>
<dbReference type="OrthoDB" id="2060755at2"/>
<keyword evidence="1" id="KW-0805">Transcription regulation</keyword>
<dbReference type="Gene3D" id="1.10.10.60">
    <property type="entry name" value="Homeodomain-like"/>
    <property type="match status" value="1"/>
</dbReference>
<dbReference type="InterPro" id="IPR009057">
    <property type="entry name" value="Homeodomain-like_sf"/>
</dbReference>
<dbReference type="Pfam" id="PF02311">
    <property type="entry name" value="AraC_binding"/>
    <property type="match status" value="1"/>
</dbReference>
<dbReference type="GO" id="GO:0003700">
    <property type="term" value="F:DNA-binding transcription factor activity"/>
    <property type="evidence" value="ECO:0007669"/>
    <property type="project" value="InterPro"/>
</dbReference>
<evidence type="ECO:0000313" key="5">
    <source>
        <dbReference type="EMBL" id="TCK22488.1"/>
    </source>
</evidence>
<keyword evidence="2 5" id="KW-0238">DNA-binding</keyword>
<dbReference type="SUPFAM" id="SSF51215">
    <property type="entry name" value="Regulatory protein AraC"/>
    <property type="match status" value="1"/>
</dbReference>
<gene>
    <name evidence="5" type="ORF">EV378_6492</name>
</gene>
<dbReference type="Proteomes" id="UP000295560">
    <property type="component" value="Unassembled WGS sequence"/>
</dbReference>
<dbReference type="InterPro" id="IPR037923">
    <property type="entry name" value="HTH-like"/>
</dbReference>
<dbReference type="SUPFAM" id="SSF46689">
    <property type="entry name" value="Homeodomain-like"/>
    <property type="match status" value="2"/>
</dbReference>
<evidence type="ECO:0000256" key="2">
    <source>
        <dbReference type="ARBA" id="ARBA00023125"/>
    </source>
</evidence>
<dbReference type="Pfam" id="PF12833">
    <property type="entry name" value="HTH_18"/>
    <property type="match status" value="1"/>
</dbReference>
<dbReference type="AlphaFoldDB" id="A0A4R1HKN1"/>
<dbReference type="InterPro" id="IPR050204">
    <property type="entry name" value="AraC_XylS_family_regulators"/>
</dbReference>
<dbReference type="SMART" id="SM00342">
    <property type="entry name" value="HTH_ARAC"/>
    <property type="match status" value="1"/>
</dbReference>
<keyword evidence="3" id="KW-0804">Transcription</keyword>
<name>A0A4R1HKN1_PSEEN</name>
<reference evidence="5 6" key="1">
    <citation type="submission" date="2019-03" db="EMBL/GenBank/DDBJ databases">
        <title>Sequencing the genomes of 1000 actinobacteria strains.</title>
        <authorList>
            <person name="Klenk H.-P."/>
        </authorList>
    </citation>
    <scope>NUCLEOTIDE SEQUENCE [LARGE SCALE GENOMIC DNA]</scope>
    <source>
        <strain evidence="5 6">DSM 44969</strain>
    </source>
</reference>
<dbReference type="PANTHER" id="PTHR46796:SF2">
    <property type="entry name" value="TRANSCRIPTIONAL REGULATORY PROTEIN"/>
    <property type="match status" value="1"/>
</dbReference>
<feature type="domain" description="HTH araC/xylS-type" evidence="4">
    <location>
        <begin position="159"/>
        <end position="256"/>
    </location>
</feature>
<dbReference type="PROSITE" id="PS01124">
    <property type="entry name" value="HTH_ARAC_FAMILY_2"/>
    <property type="match status" value="1"/>
</dbReference>
<protein>
    <submittedName>
        <fullName evidence="5">AraC-like DNA-binding protein</fullName>
    </submittedName>
</protein>
<dbReference type="RefSeq" id="WP_132431388.1">
    <property type="nucleotide sequence ID" value="NZ_SMFZ01000002.1"/>
</dbReference>
<dbReference type="InterPro" id="IPR003313">
    <property type="entry name" value="AraC-bd"/>
</dbReference>
<comment type="caution">
    <text evidence="5">The sequence shown here is derived from an EMBL/GenBank/DDBJ whole genome shotgun (WGS) entry which is preliminary data.</text>
</comment>
<keyword evidence="6" id="KW-1185">Reference proteome</keyword>
<dbReference type="InterPro" id="IPR018060">
    <property type="entry name" value="HTH_AraC"/>
</dbReference>
<evidence type="ECO:0000256" key="1">
    <source>
        <dbReference type="ARBA" id="ARBA00023015"/>
    </source>
</evidence>